<keyword evidence="2" id="KW-0805">Transcription regulation</keyword>
<feature type="region of interest" description="Disordered" evidence="6">
    <location>
        <begin position="244"/>
        <end position="388"/>
    </location>
</feature>
<dbReference type="InterPro" id="IPR003650">
    <property type="entry name" value="Orange_dom"/>
</dbReference>
<evidence type="ECO:0000256" key="1">
    <source>
        <dbReference type="ARBA" id="ARBA00004123"/>
    </source>
</evidence>
<keyword evidence="9" id="KW-1185">Reference proteome</keyword>
<dbReference type="RefSeq" id="XP_019891755.2">
    <property type="nucleotide sequence ID" value="XM_020036196.2"/>
</dbReference>
<feature type="domain" description="Orange" evidence="8">
    <location>
        <begin position="154"/>
        <end position="186"/>
    </location>
</feature>
<dbReference type="InterPro" id="IPR036638">
    <property type="entry name" value="HLH_DNA-bd_sf"/>
</dbReference>
<sequence length="461" mass="50963">MDHNLNMHHNNAALHWSYGAAAVPTTPQNHWVPPPQQQSGSLKRAISESDCEDLYSEESSKEQISPADGSSCQMMSRKKRRGVIEKKRRDRINSSLCELKRLVPSAYEKQGSSKLEKAEILQLTVEHLKSLQAKGTDALGYDPQRFAMDYHIIGFRECAAEVARYLVTIEGMDIQDPLRLRLMSHLQYFVQQREMSLKNCTATPGATPWTVHPSAAAAAAASSYQPNCGVAPYQAYTSATSSSSATVHTSSHSNSSYVPNLPSALHQYPSLSSSPNNAMHSQQQQQQHNVRSNSVGSAQDGHGLINHTSRQVTSPLQQQQQSQSQQQAQQQSQTQQQQQQQSVAAHPQITPTSHETHLQQTQQSQPQQQQQTTAHHHYSHDHSAAAHQDHQGATYIELTNAHVHPGHRQVPSAVPASALGYTAMPPQYPVSVAQEYNHQTGVYVTANGSKPYRPWGAEMAY</sequence>
<feature type="compositionally biased region" description="Low complexity" evidence="6">
    <location>
        <begin position="358"/>
        <end position="373"/>
    </location>
</feature>
<dbReference type="PANTHER" id="PTHR10985">
    <property type="entry name" value="BASIC HELIX-LOOP-HELIX TRANSCRIPTION FACTOR, HES-RELATED"/>
    <property type="match status" value="1"/>
</dbReference>
<evidence type="ECO:0000256" key="3">
    <source>
        <dbReference type="ARBA" id="ARBA00023125"/>
    </source>
</evidence>
<dbReference type="SMART" id="SM00511">
    <property type="entry name" value="ORANGE"/>
    <property type="match status" value="1"/>
</dbReference>
<dbReference type="GO" id="GO:0046983">
    <property type="term" value="F:protein dimerization activity"/>
    <property type="evidence" value="ECO:0007669"/>
    <property type="project" value="InterPro"/>
</dbReference>
<comment type="subcellular location">
    <subcellularLocation>
        <location evidence="1">Nucleus</location>
    </subcellularLocation>
</comment>
<evidence type="ECO:0000259" key="8">
    <source>
        <dbReference type="PROSITE" id="PS51054"/>
    </source>
</evidence>
<evidence type="ECO:0000256" key="2">
    <source>
        <dbReference type="ARBA" id="ARBA00023015"/>
    </source>
</evidence>
<evidence type="ECO:0000256" key="4">
    <source>
        <dbReference type="ARBA" id="ARBA00023163"/>
    </source>
</evidence>
<feature type="compositionally biased region" description="Polar residues" evidence="6">
    <location>
        <begin position="306"/>
        <end position="316"/>
    </location>
</feature>
<dbReference type="Gene3D" id="4.10.280.10">
    <property type="entry name" value="Helix-loop-helix DNA-binding domain"/>
    <property type="match status" value="1"/>
</dbReference>
<dbReference type="GO" id="GO:0003677">
    <property type="term" value="F:DNA binding"/>
    <property type="evidence" value="ECO:0007669"/>
    <property type="project" value="UniProtKB-KW"/>
</dbReference>
<evidence type="ECO:0000259" key="7">
    <source>
        <dbReference type="PROSITE" id="PS50888"/>
    </source>
</evidence>
<dbReference type="AlphaFoldDB" id="A0A9J7IE52"/>
<proteinExistence type="predicted"/>
<gene>
    <name evidence="10" type="primary">LOC101894325</name>
</gene>
<dbReference type="GO" id="GO:0007219">
    <property type="term" value="P:Notch signaling pathway"/>
    <property type="evidence" value="ECO:0007669"/>
    <property type="project" value="UniProtKB-KW"/>
</dbReference>
<dbReference type="PROSITE" id="PS51054">
    <property type="entry name" value="ORANGE"/>
    <property type="match status" value="1"/>
</dbReference>
<name>A0A9J7IE52_MUSDO</name>
<keyword evidence="4" id="KW-0804">Transcription</keyword>
<keyword evidence="3" id="KW-0238">DNA-binding</keyword>
<dbReference type="GO" id="GO:0006355">
    <property type="term" value="P:regulation of DNA-templated transcription"/>
    <property type="evidence" value="ECO:0007669"/>
    <property type="project" value="InterPro"/>
</dbReference>
<reference evidence="10" key="1">
    <citation type="submission" date="2025-08" db="UniProtKB">
        <authorList>
            <consortium name="RefSeq"/>
        </authorList>
    </citation>
    <scope>IDENTIFICATION</scope>
    <source>
        <strain evidence="10">Aabys</strain>
        <tissue evidence="10">Whole body</tissue>
    </source>
</reference>
<dbReference type="PROSITE" id="PS50888">
    <property type="entry name" value="BHLH"/>
    <property type="match status" value="1"/>
</dbReference>
<dbReference type="KEGG" id="mde:101894325"/>
<dbReference type="SUPFAM" id="SSF47459">
    <property type="entry name" value="HLH, helix-loop-helix DNA-binding domain"/>
    <property type="match status" value="1"/>
</dbReference>
<dbReference type="GeneID" id="101894325"/>
<dbReference type="SMART" id="SM00353">
    <property type="entry name" value="HLH"/>
    <property type="match status" value="1"/>
</dbReference>
<dbReference type="Proteomes" id="UP001652621">
    <property type="component" value="Unplaced"/>
</dbReference>
<dbReference type="Gene3D" id="6.10.250.980">
    <property type="match status" value="1"/>
</dbReference>
<dbReference type="Pfam" id="PF00010">
    <property type="entry name" value="HLH"/>
    <property type="match status" value="1"/>
</dbReference>
<feature type="compositionally biased region" description="Polar residues" evidence="6">
    <location>
        <begin position="269"/>
        <end position="281"/>
    </location>
</feature>
<feature type="compositionally biased region" description="Polar residues" evidence="6">
    <location>
        <begin position="288"/>
        <end position="297"/>
    </location>
</feature>
<feature type="compositionally biased region" description="Low complexity" evidence="6">
    <location>
        <begin position="317"/>
        <end position="342"/>
    </location>
</feature>
<organism evidence="9 10">
    <name type="scientific">Musca domestica</name>
    <name type="common">House fly</name>
    <dbReference type="NCBI Taxonomy" id="7370"/>
    <lineage>
        <taxon>Eukaryota</taxon>
        <taxon>Metazoa</taxon>
        <taxon>Ecdysozoa</taxon>
        <taxon>Arthropoda</taxon>
        <taxon>Hexapoda</taxon>
        <taxon>Insecta</taxon>
        <taxon>Pterygota</taxon>
        <taxon>Neoptera</taxon>
        <taxon>Endopterygota</taxon>
        <taxon>Diptera</taxon>
        <taxon>Brachycera</taxon>
        <taxon>Muscomorpha</taxon>
        <taxon>Muscoidea</taxon>
        <taxon>Muscidae</taxon>
        <taxon>Musca</taxon>
    </lineage>
</organism>
<feature type="domain" description="BHLH" evidence="7">
    <location>
        <begin position="76"/>
        <end position="131"/>
    </location>
</feature>
<feature type="compositionally biased region" description="Low complexity" evidence="6">
    <location>
        <begin position="244"/>
        <end position="258"/>
    </location>
</feature>
<dbReference type="InterPro" id="IPR050370">
    <property type="entry name" value="HES_HEY"/>
</dbReference>
<dbReference type="VEuPathDB" id="VectorBase:MDOMA2_000846"/>
<protein>
    <submittedName>
        <fullName evidence="10">Hairy/enhancer-of-split related with YRPW motif protein</fullName>
    </submittedName>
</protein>
<dbReference type="GO" id="GO:0005634">
    <property type="term" value="C:nucleus"/>
    <property type="evidence" value="ECO:0007669"/>
    <property type="project" value="UniProtKB-SubCell"/>
</dbReference>
<dbReference type="GO" id="GO:0032502">
    <property type="term" value="P:developmental process"/>
    <property type="evidence" value="ECO:0007669"/>
    <property type="project" value="UniProtKB-ARBA"/>
</dbReference>
<dbReference type="SUPFAM" id="SSF158457">
    <property type="entry name" value="Orange domain-like"/>
    <property type="match status" value="1"/>
</dbReference>
<keyword evidence="5" id="KW-0539">Nucleus</keyword>
<evidence type="ECO:0000313" key="9">
    <source>
        <dbReference type="Proteomes" id="UP001652621"/>
    </source>
</evidence>
<dbReference type="OrthoDB" id="6371181at2759"/>
<evidence type="ECO:0000256" key="6">
    <source>
        <dbReference type="SAM" id="MobiDB-lite"/>
    </source>
</evidence>
<accession>A0A9J7IE52</accession>
<evidence type="ECO:0000313" key="10">
    <source>
        <dbReference type="RefSeq" id="XP_019891755.2"/>
    </source>
</evidence>
<dbReference type="Pfam" id="PF07527">
    <property type="entry name" value="Hairy_orange"/>
    <property type="match status" value="1"/>
</dbReference>
<evidence type="ECO:0000256" key="5">
    <source>
        <dbReference type="ARBA" id="ARBA00023242"/>
    </source>
</evidence>
<feature type="region of interest" description="Disordered" evidence="6">
    <location>
        <begin position="27"/>
        <end position="85"/>
    </location>
</feature>
<dbReference type="InterPro" id="IPR011598">
    <property type="entry name" value="bHLH_dom"/>
</dbReference>